<keyword evidence="2" id="KW-0238">DNA-binding</keyword>
<dbReference type="AlphaFoldDB" id="A0A4S8JLT2"/>
<feature type="domain" description="NAC" evidence="5">
    <location>
        <begin position="7"/>
        <end position="148"/>
    </location>
</feature>
<reference evidence="6 7" key="1">
    <citation type="journal article" date="2019" name="Nat. Plants">
        <title>Genome sequencing of Musa balbisiana reveals subgenome evolution and function divergence in polyploid bananas.</title>
        <authorList>
            <person name="Yao X."/>
        </authorList>
    </citation>
    <scope>NUCLEOTIDE SEQUENCE [LARGE SCALE GENOMIC DNA]</scope>
    <source>
        <strain evidence="7">cv. DH-PKW</strain>
        <tissue evidence="6">Leaves</tissue>
    </source>
</reference>
<organism evidence="6 7">
    <name type="scientific">Musa balbisiana</name>
    <name type="common">Banana</name>
    <dbReference type="NCBI Taxonomy" id="52838"/>
    <lineage>
        <taxon>Eukaryota</taxon>
        <taxon>Viridiplantae</taxon>
        <taxon>Streptophyta</taxon>
        <taxon>Embryophyta</taxon>
        <taxon>Tracheophyta</taxon>
        <taxon>Spermatophyta</taxon>
        <taxon>Magnoliopsida</taxon>
        <taxon>Liliopsida</taxon>
        <taxon>Zingiberales</taxon>
        <taxon>Musaceae</taxon>
        <taxon>Musa</taxon>
    </lineage>
</organism>
<evidence type="ECO:0000256" key="4">
    <source>
        <dbReference type="ARBA" id="ARBA00023242"/>
    </source>
</evidence>
<dbReference type="PANTHER" id="PTHR31719:SF134">
    <property type="entry name" value="NAC DOMAIN-CONTAINING PROTEIN 104"/>
    <property type="match status" value="1"/>
</dbReference>
<gene>
    <name evidence="6" type="ORF">C4D60_Mb01t11530</name>
</gene>
<dbReference type="GO" id="GO:0003677">
    <property type="term" value="F:DNA binding"/>
    <property type="evidence" value="ECO:0007669"/>
    <property type="project" value="UniProtKB-KW"/>
</dbReference>
<dbReference type="SUPFAM" id="SSF101941">
    <property type="entry name" value="NAC domain"/>
    <property type="match status" value="1"/>
</dbReference>
<evidence type="ECO:0000313" key="6">
    <source>
        <dbReference type="EMBL" id="THU63040.1"/>
    </source>
</evidence>
<evidence type="ECO:0000313" key="7">
    <source>
        <dbReference type="Proteomes" id="UP000317650"/>
    </source>
</evidence>
<dbReference type="EMBL" id="PYDT01000004">
    <property type="protein sequence ID" value="THU63040.1"/>
    <property type="molecule type" value="Genomic_DNA"/>
</dbReference>
<keyword evidence="4" id="KW-0539">Nucleus</keyword>
<dbReference type="PANTHER" id="PTHR31719">
    <property type="entry name" value="NAC TRANSCRIPTION FACTOR 56"/>
    <property type="match status" value="1"/>
</dbReference>
<dbReference type="Gene3D" id="2.170.150.80">
    <property type="entry name" value="NAC domain"/>
    <property type="match status" value="1"/>
</dbReference>
<name>A0A4S8JLT2_MUSBA</name>
<keyword evidence="3" id="KW-0804">Transcription</keyword>
<accession>A0A4S8JLT2</accession>
<dbReference type="GO" id="GO:0048731">
    <property type="term" value="P:system development"/>
    <property type="evidence" value="ECO:0007669"/>
    <property type="project" value="TreeGrafter"/>
</dbReference>
<sequence length="268" mass="29258">MEAVDHVPRGYRFLPTAEELVDYLANWVAGTPLTGRAVEFADVYGTEPWNLLVSDRQEGYFFTERKPKNSSGSRVDRKAGSGSWILYKKQELVKSIVGGRKMVVGRRSCLSFKKGQRKNSGWTMYEYEMCSSASHGFQRRVLCHIKKSSQSSYQASGATSIKTVGDESTLPPPTAVVQNPLLASGVASPKSNLSFVDSPASNEATCAKIPAVDDGGGDLGITTEMIEAARISSSSVDHGGEQMHCTLDHSFKNLVTEVDRVRSLLDVR</sequence>
<comment type="caution">
    <text evidence="6">The sequence shown here is derived from an EMBL/GenBank/DDBJ whole genome shotgun (WGS) entry which is preliminary data.</text>
</comment>
<evidence type="ECO:0000256" key="1">
    <source>
        <dbReference type="ARBA" id="ARBA00023015"/>
    </source>
</evidence>
<dbReference type="InterPro" id="IPR036093">
    <property type="entry name" value="NAC_dom_sf"/>
</dbReference>
<evidence type="ECO:0000256" key="2">
    <source>
        <dbReference type="ARBA" id="ARBA00023125"/>
    </source>
</evidence>
<dbReference type="PROSITE" id="PS51005">
    <property type="entry name" value="NAC"/>
    <property type="match status" value="1"/>
</dbReference>
<dbReference type="InterPro" id="IPR003441">
    <property type="entry name" value="NAC-dom"/>
</dbReference>
<dbReference type="Proteomes" id="UP000317650">
    <property type="component" value="Chromosome 1"/>
</dbReference>
<proteinExistence type="predicted"/>
<dbReference type="Pfam" id="PF02365">
    <property type="entry name" value="NAM"/>
    <property type="match status" value="1"/>
</dbReference>
<dbReference type="GO" id="GO:0006355">
    <property type="term" value="P:regulation of DNA-templated transcription"/>
    <property type="evidence" value="ECO:0007669"/>
    <property type="project" value="InterPro"/>
</dbReference>
<protein>
    <recommendedName>
        <fullName evidence="5">NAC domain-containing protein</fullName>
    </recommendedName>
</protein>
<evidence type="ECO:0000259" key="5">
    <source>
        <dbReference type="PROSITE" id="PS51005"/>
    </source>
</evidence>
<keyword evidence="1" id="KW-0805">Transcription regulation</keyword>
<dbReference type="STRING" id="52838.A0A4S8JLT2"/>
<evidence type="ECO:0000256" key="3">
    <source>
        <dbReference type="ARBA" id="ARBA00023163"/>
    </source>
</evidence>
<keyword evidence="7" id="KW-1185">Reference proteome</keyword>